<dbReference type="SUPFAM" id="SSF52540">
    <property type="entry name" value="P-loop containing nucleoside triphosphate hydrolases"/>
    <property type="match status" value="1"/>
</dbReference>
<evidence type="ECO:0000313" key="4">
    <source>
        <dbReference type="Proteomes" id="UP000032135"/>
    </source>
</evidence>
<dbReference type="GeneID" id="26516693"/>
<evidence type="ECO:0000313" key="3">
    <source>
        <dbReference type="EMBL" id="AJK27575.1"/>
    </source>
</evidence>
<dbReference type="KEGG" id="vg:26516693"/>
<evidence type="ECO:0000256" key="1">
    <source>
        <dbReference type="SAM" id="Coils"/>
    </source>
</evidence>
<sequence length="572" mass="66193">MIIFEKVKWKNFLSTGNGFTELDLEKFKSTVVYGANGAGKSTMLDALCFVLFNKPFRKITKSQLVNTINERECVVECEFRVGQAKYKVIRGIKPNVFEIYRNGTLIDQTAANNDYQKYLEQKILKFNFKSFTQVVILGSSTFVPFMQLSAPHRRDVIEDLLDIKVFSRMNLLLKDRLRDIRNEVKECEHTVSLHQKTYDMQNATVHRMESMMKSHKEDLASQLMALKEENFAVEKNIADTETSLRDLTDKLASSASSQAQYGKMREYITSVKTKVTRNLSDLDFFLKNDSCPTCTQTISETIKQEKVEAFTVKDEDYQKKLEEMETVLSKLDKKVKEDTKMAESYQRLKGDLKAYNKEKKTIASRLNAIKGKKTNTVEFECEQDKLAQYKKELDKTVADCAEVNAQESHHKVVSTLLRDNGIKSKIIKKFIPIINQHINKYLQDMDFYVNFTLDEEFNEVIKSRHRDIFSYASFSEGEKQKIDLALLFTWRDIARMKNSTATNLLLLDEVFDSSLDANATTDLLKILRRMSDNTNIYVISHKMIDILVDAFESSIEFVKESDFSSLKYRDNP</sequence>
<name>A0A0C5AMX4_9CAUD</name>
<dbReference type="InterPro" id="IPR003395">
    <property type="entry name" value="RecF/RecN/SMC_N"/>
</dbReference>
<dbReference type="Gene3D" id="3.40.50.300">
    <property type="entry name" value="P-loop containing nucleotide triphosphate hydrolases"/>
    <property type="match status" value="2"/>
</dbReference>
<dbReference type="EMBL" id="KP211958">
    <property type="protein sequence ID" value="AJK27575.1"/>
    <property type="molecule type" value="Genomic_DNA"/>
</dbReference>
<dbReference type="Pfam" id="PF02463">
    <property type="entry name" value="SMC_N"/>
    <property type="match status" value="1"/>
</dbReference>
<dbReference type="PANTHER" id="PTHR32114">
    <property type="entry name" value="ABC TRANSPORTER ABCH.3"/>
    <property type="match status" value="1"/>
</dbReference>
<dbReference type="PANTHER" id="PTHR32114:SF2">
    <property type="entry name" value="ABC TRANSPORTER ABCH.3"/>
    <property type="match status" value="1"/>
</dbReference>
<reference evidence="3 4" key="1">
    <citation type="submission" date="2014-11" db="EMBL/GenBank/DDBJ databases">
        <authorList>
            <person name="Fedida A."/>
            <person name="Lindell D."/>
        </authorList>
    </citation>
    <scope>NUCLEOTIDE SEQUENCE [LARGE SCALE GENOMIC DNA]</scope>
</reference>
<dbReference type="RefSeq" id="YP_009188223.1">
    <property type="nucleotide sequence ID" value="NC_028663.1"/>
</dbReference>
<protein>
    <submittedName>
        <fullName evidence="3">Recombination endonuclease subunit</fullName>
    </submittedName>
</protein>
<keyword evidence="3" id="KW-0255">Endonuclease</keyword>
<accession>A0A0C5AMX4</accession>
<organism evidence="3 4">
    <name type="scientific">Cyanophage P-TIM40</name>
    <dbReference type="NCBI Taxonomy" id="1589733"/>
    <lineage>
        <taxon>Viruses</taxon>
        <taxon>Duplodnaviria</taxon>
        <taxon>Heunggongvirae</taxon>
        <taxon>Uroviricota</taxon>
        <taxon>Caudoviricetes</taxon>
        <taxon>Pantevenvirales</taxon>
        <taxon>Kyanoviridae</taxon>
        <taxon>Libanvirus</taxon>
        <taxon>Libanvirus ptim40</taxon>
    </lineage>
</organism>
<keyword evidence="1" id="KW-0175">Coiled coil</keyword>
<gene>
    <name evidence="3" type="ORF">PTIM40_148</name>
</gene>
<evidence type="ECO:0000259" key="2">
    <source>
        <dbReference type="Pfam" id="PF02463"/>
    </source>
</evidence>
<dbReference type="Proteomes" id="UP000032135">
    <property type="component" value="Segment"/>
</dbReference>
<proteinExistence type="predicted"/>
<feature type="domain" description="RecF/RecN/SMC N-terminal" evidence="2">
    <location>
        <begin position="5"/>
        <end position="542"/>
    </location>
</feature>
<keyword evidence="3" id="KW-0378">Hydrolase</keyword>
<dbReference type="OrthoDB" id="6017at10239"/>
<keyword evidence="3" id="KW-0540">Nuclease</keyword>
<dbReference type="InterPro" id="IPR027417">
    <property type="entry name" value="P-loop_NTPase"/>
</dbReference>
<feature type="coiled-coil region" evidence="1">
    <location>
        <begin position="314"/>
        <end position="406"/>
    </location>
</feature>
<dbReference type="GO" id="GO:0004519">
    <property type="term" value="F:endonuclease activity"/>
    <property type="evidence" value="ECO:0007669"/>
    <property type="project" value="UniProtKB-KW"/>
</dbReference>
<dbReference type="CDD" id="cd00267">
    <property type="entry name" value="ABC_ATPase"/>
    <property type="match status" value="1"/>
</dbReference>
<keyword evidence="4" id="KW-1185">Reference proteome</keyword>